<evidence type="ECO:0000313" key="11">
    <source>
        <dbReference type="Proteomes" id="UP000536534"/>
    </source>
</evidence>
<evidence type="ECO:0000256" key="2">
    <source>
        <dbReference type="ARBA" id="ARBA00023012"/>
    </source>
</evidence>
<dbReference type="PANTHER" id="PTHR48111:SF37">
    <property type="entry name" value="RESPONSE REGULATOR PROTEIN CARR"/>
    <property type="match status" value="1"/>
</dbReference>
<dbReference type="RefSeq" id="WP_068805482.1">
    <property type="nucleotide sequence ID" value="NZ_MBFM01000002.1"/>
</dbReference>
<dbReference type="CDD" id="cd00383">
    <property type="entry name" value="trans_reg_C"/>
    <property type="match status" value="1"/>
</dbReference>
<feature type="domain" description="Response regulatory" evidence="8">
    <location>
        <begin position="2"/>
        <end position="116"/>
    </location>
</feature>
<evidence type="ECO:0000256" key="3">
    <source>
        <dbReference type="ARBA" id="ARBA00023015"/>
    </source>
</evidence>
<keyword evidence="2" id="KW-0902">Two-component regulatory system</keyword>
<sequence length="221" mass="24971">MRLLIVEDDATLGERLRARLLREGYAVDLAADGIDGGHLGATEPYDAVVLDLGLPGKPGLAVLREWRAAGNEVPVLILTARDGWAERVEGLQAGADDYLGKPFHEEELLARLQALLRRAAPVRALEMRAGEWRLDEARQCLVADDGHEQTLTATEFRLLRYLMRHPDEVLSKTRLSEHVYDYDAERESNVIEVYVRRLRSLLGAERIETRRGQGYVFRSRS</sequence>
<dbReference type="SUPFAM" id="SSF46894">
    <property type="entry name" value="C-terminal effector domain of the bipartite response regulators"/>
    <property type="match status" value="1"/>
</dbReference>
<feature type="domain" description="OmpR/PhoB-type" evidence="9">
    <location>
        <begin position="124"/>
        <end position="219"/>
    </location>
</feature>
<organism evidence="10 11">
    <name type="scientific">Thauera phenolivorans</name>
    <dbReference type="NCBI Taxonomy" id="1792543"/>
    <lineage>
        <taxon>Bacteria</taxon>
        <taxon>Pseudomonadati</taxon>
        <taxon>Pseudomonadota</taxon>
        <taxon>Betaproteobacteria</taxon>
        <taxon>Rhodocyclales</taxon>
        <taxon>Zoogloeaceae</taxon>
        <taxon>Thauera</taxon>
    </lineage>
</organism>
<dbReference type="InterPro" id="IPR039420">
    <property type="entry name" value="WalR-like"/>
</dbReference>
<gene>
    <name evidence="10" type="ORF">GX576_14695</name>
</gene>
<dbReference type="FunFam" id="3.40.50.2300:FF:000002">
    <property type="entry name" value="DNA-binding response regulator PhoP"/>
    <property type="match status" value="1"/>
</dbReference>
<evidence type="ECO:0000259" key="9">
    <source>
        <dbReference type="PROSITE" id="PS51755"/>
    </source>
</evidence>
<evidence type="ECO:0000256" key="6">
    <source>
        <dbReference type="PROSITE-ProRule" id="PRU00169"/>
    </source>
</evidence>
<dbReference type="InterPro" id="IPR001867">
    <property type="entry name" value="OmpR/PhoB-type_DNA-bd"/>
</dbReference>
<dbReference type="SMART" id="SM00448">
    <property type="entry name" value="REC"/>
    <property type="match status" value="1"/>
</dbReference>
<dbReference type="Gene3D" id="3.40.50.2300">
    <property type="match status" value="1"/>
</dbReference>
<dbReference type="SUPFAM" id="SSF52172">
    <property type="entry name" value="CheY-like"/>
    <property type="match status" value="1"/>
</dbReference>
<dbReference type="GO" id="GO:0005829">
    <property type="term" value="C:cytosol"/>
    <property type="evidence" value="ECO:0007669"/>
    <property type="project" value="TreeGrafter"/>
</dbReference>
<dbReference type="Pfam" id="PF00072">
    <property type="entry name" value="Response_reg"/>
    <property type="match status" value="1"/>
</dbReference>
<accession>A0A7X7LYQ7</accession>
<dbReference type="InterPro" id="IPR016032">
    <property type="entry name" value="Sig_transdc_resp-reg_C-effctor"/>
</dbReference>
<evidence type="ECO:0000313" key="10">
    <source>
        <dbReference type="EMBL" id="NLF55614.1"/>
    </source>
</evidence>
<proteinExistence type="predicted"/>
<evidence type="ECO:0000256" key="1">
    <source>
        <dbReference type="ARBA" id="ARBA00022553"/>
    </source>
</evidence>
<dbReference type="PANTHER" id="PTHR48111">
    <property type="entry name" value="REGULATOR OF RPOS"/>
    <property type="match status" value="1"/>
</dbReference>
<evidence type="ECO:0000256" key="7">
    <source>
        <dbReference type="PROSITE-ProRule" id="PRU01091"/>
    </source>
</evidence>
<dbReference type="GO" id="GO:0006355">
    <property type="term" value="P:regulation of DNA-templated transcription"/>
    <property type="evidence" value="ECO:0007669"/>
    <property type="project" value="InterPro"/>
</dbReference>
<dbReference type="AlphaFoldDB" id="A0A7X7LYQ7"/>
<dbReference type="Pfam" id="PF00486">
    <property type="entry name" value="Trans_reg_C"/>
    <property type="match status" value="1"/>
</dbReference>
<evidence type="ECO:0000259" key="8">
    <source>
        <dbReference type="PROSITE" id="PS50110"/>
    </source>
</evidence>
<dbReference type="Gene3D" id="1.10.10.10">
    <property type="entry name" value="Winged helix-like DNA-binding domain superfamily/Winged helix DNA-binding domain"/>
    <property type="match status" value="1"/>
</dbReference>
<evidence type="ECO:0000256" key="5">
    <source>
        <dbReference type="ARBA" id="ARBA00023163"/>
    </source>
</evidence>
<dbReference type="InterPro" id="IPR011006">
    <property type="entry name" value="CheY-like_superfamily"/>
</dbReference>
<name>A0A7X7LYQ7_9RHOO</name>
<dbReference type="OrthoDB" id="9802426at2"/>
<dbReference type="PROSITE" id="PS51755">
    <property type="entry name" value="OMPR_PHOB"/>
    <property type="match status" value="1"/>
</dbReference>
<dbReference type="Gene3D" id="6.10.250.690">
    <property type="match status" value="1"/>
</dbReference>
<dbReference type="GO" id="GO:0000156">
    <property type="term" value="F:phosphorelay response regulator activity"/>
    <property type="evidence" value="ECO:0007669"/>
    <property type="project" value="TreeGrafter"/>
</dbReference>
<feature type="DNA-binding region" description="OmpR/PhoB-type" evidence="7">
    <location>
        <begin position="124"/>
        <end position="219"/>
    </location>
</feature>
<keyword evidence="1 6" id="KW-0597">Phosphoprotein</keyword>
<keyword evidence="4 7" id="KW-0238">DNA-binding</keyword>
<dbReference type="SMART" id="SM00862">
    <property type="entry name" value="Trans_reg_C"/>
    <property type="match status" value="1"/>
</dbReference>
<dbReference type="GO" id="GO:0000976">
    <property type="term" value="F:transcription cis-regulatory region binding"/>
    <property type="evidence" value="ECO:0007669"/>
    <property type="project" value="TreeGrafter"/>
</dbReference>
<dbReference type="Proteomes" id="UP000536534">
    <property type="component" value="Unassembled WGS sequence"/>
</dbReference>
<dbReference type="InterPro" id="IPR001789">
    <property type="entry name" value="Sig_transdc_resp-reg_receiver"/>
</dbReference>
<feature type="modified residue" description="4-aspartylphosphate" evidence="6">
    <location>
        <position position="51"/>
    </location>
</feature>
<evidence type="ECO:0000256" key="4">
    <source>
        <dbReference type="ARBA" id="ARBA00023125"/>
    </source>
</evidence>
<reference evidence="10 11" key="1">
    <citation type="journal article" date="2020" name="Biotechnol. Biofuels">
        <title>New insights from the biogas microbiome by comprehensive genome-resolved metagenomics of nearly 1600 species originating from multiple anaerobic digesters.</title>
        <authorList>
            <person name="Campanaro S."/>
            <person name="Treu L."/>
            <person name="Rodriguez-R L.M."/>
            <person name="Kovalovszki A."/>
            <person name="Ziels R.M."/>
            <person name="Maus I."/>
            <person name="Zhu X."/>
            <person name="Kougias P.G."/>
            <person name="Basile A."/>
            <person name="Luo G."/>
            <person name="Schluter A."/>
            <person name="Konstantinidis K.T."/>
            <person name="Angelidaki I."/>
        </authorList>
    </citation>
    <scope>NUCLEOTIDE SEQUENCE [LARGE SCALE GENOMIC DNA]</scope>
    <source>
        <strain evidence="10">AS06rmzACSIP_256</strain>
    </source>
</reference>
<protein>
    <submittedName>
        <fullName evidence="10">Response regulator transcription factor</fullName>
    </submittedName>
</protein>
<dbReference type="InterPro" id="IPR036388">
    <property type="entry name" value="WH-like_DNA-bd_sf"/>
</dbReference>
<dbReference type="PROSITE" id="PS50110">
    <property type="entry name" value="RESPONSE_REGULATORY"/>
    <property type="match status" value="1"/>
</dbReference>
<comment type="caution">
    <text evidence="10">The sequence shown here is derived from an EMBL/GenBank/DDBJ whole genome shotgun (WGS) entry which is preliminary data.</text>
</comment>
<dbReference type="GO" id="GO:0032993">
    <property type="term" value="C:protein-DNA complex"/>
    <property type="evidence" value="ECO:0007669"/>
    <property type="project" value="TreeGrafter"/>
</dbReference>
<keyword evidence="5" id="KW-0804">Transcription</keyword>
<keyword evidence="3" id="KW-0805">Transcription regulation</keyword>
<dbReference type="EMBL" id="JAAYYV010000419">
    <property type="protein sequence ID" value="NLF55614.1"/>
    <property type="molecule type" value="Genomic_DNA"/>
</dbReference>